<name>A0A2R7Y6K5_9CREN</name>
<proteinExistence type="predicted"/>
<dbReference type="Gene3D" id="3.40.50.720">
    <property type="entry name" value="NAD(P)-binding Rossmann-like Domain"/>
    <property type="match status" value="1"/>
</dbReference>
<dbReference type="SUPFAM" id="SSF51735">
    <property type="entry name" value="NAD(P)-binding Rossmann-fold domains"/>
    <property type="match status" value="1"/>
</dbReference>
<dbReference type="PANTHER" id="PTHR43796">
    <property type="entry name" value="CARBOXYNORSPERMIDINE SYNTHASE"/>
    <property type="match status" value="1"/>
</dbReference>
<evidence type="ECO:0000313" key="3">
    <source>
        <dbReference type="Proteomes" id="UP000244093"/>
    </source>
</evidence>
<dbReference type="EMBL" id="NBVN01000002">
    <property type="protein sequence ID" value="PUA33158.1"/>
    <property type="molecule type" value="Genomic_DNA"/>
</dbReference>
<gene>
    <name evidence="2" type="ORF">B7O98_01595</name>
</gene>
<dbReference type="InterPro" id="IPR036291">
    <property type="entry name" value="NAD(P)-bd_dom_sf"/>
</dbReference>
<dbReference type="Pfam" id="PF03435">
    <property type="entry name" value="Sacchrp_dh_NADP"/>
    <property type="match status" value="1"/>
</dbReference>
<sequence>MNVTISIYNTVVNLSRVLILGAAGAVGRACSFFLVNSGVFKEMVLADKRVDVLKEVFKEIYPHAVSLEYVDVEDRSNLMKLMKDSDIVLNAVGPFYRFGVKVLETALDAGVDYVDVCDDYDATVKMLELSSKAVKNGVKALIGMGSSPGLSNILARLVSDYLLSEVHAIDIYHAHGGEPYEGPAVIQHRAHSMMIDIPIYLDGRIVYTKLDSDLAKEFEYDVEFPEIGTYKVYLYPHPETITLPKYINVKKRVTNLGLVLPPEYAYLIRTLVKAGLFSDEEVTIDNTVVKARDFATAYVLKKRKEILEKAGLTKPTGCLMITIEGLREGVKFKYTFYTVAKGLGMGEGTGIPLALGGLLIKEGLIKEYGVYPPEAVVNPMELFRLANKYVTTPMGRGIPIKVVEEGPEGRKTYSIEELFMKLSK</sequence>
<feature type="domain" description="Saccharopine dehydrogenase NADP binding" evidence="1">
    <location>
        <begin position="17"/>
        <end position="140"/>
    </location>
</feature>
<reference evidence="2 3" key="1">
    <citation type="journal article" date="2018" name="Syst. Appl. Microbiol.">
        <title>A new symbiotic nanoarchaeote (Candidatus Nanoclepta minutus) and its host (Zestosphaera tikiterensis gen. nov., sp. nov.) from a New Zealand hot spring.</title>
        <authorList>
            <person name="St John E."/>
            <person name="Liu Y."/>
            <person name="Podar M."/>
            <person name="Stott M.B."/>
            <person name="Meneghin J."/>
            <person name="Chen Z."/>
            <person name="Lagutin K."/>
            <person name="Mitchell K."/>
            <person name="Reysenbach A.L."/>
        </authorList>
    </citation>
    <scope>NUCLEOTIDE SEQUENCE [LARGE SCALE GENOMIC DNA]</scope>
    <source>
        <strain evidence="2">NZ3</strain>
    </source>
</reference>
<organism evidence="2 3">
    <name type="scientific">Zestosphaera tikiterensis</name>
    <dbReference type="NCBI Taxonomy" id="1973259"/>
    <lineage>
        <taxon>Archaea</taxon>
        <taxon>Thermoproteota</taxon>
        <taxon>Thermoprotei</taxon>
        <taxon>Desulfurococcales</taxon>
        <taxon>Desulfurococcaceae</taxon>
        <taxon>Zestosphaera</taxon>
    </lineage>
</organism>
<dbReference type="InterPro" id="IPR005097">
    <property type="entry name" value="Sacchrp_dh_NADP-bd"/>
</dbReference>
<protein>
    <recommendedName>
        <fullName evidence="1">Saccharopine dehydrogenase NADP binding domain-containing protein</fullName>
    </recommendedName>
</protein>
<dbReference type="Proteomes" id="UP000244093">
    <property type="component" value="Unassembled WGS sequence"/>
</dbReference>
<accession>A0A2R7Y6K5</accession>
<evidence type="ECO:0000313" key="2">
    <source>
        <dbReference type="EMBL" id="PUA33158.1"/>
    </source>
</evidence>
<dbReference type="PANTHER" id="PTHR43796:SF2">
    <property type="entry name" value="CARBOXYNORSPERMIDINE SYNTHASE"/>
    <property type="match status" value="1"/>
</dbReference>
<comment type="caution">
    <text evidence="2">The sequence shown here is derived from an EMBL/GenBank/DDBJ whole genome shotgun (WGS) entry which is preliminary data.</text>
</comment>
<dbReference type="AlphaFoldDB" id="A0A2R7Y6K5"/>
<evidence type="ECO:0000259" key="1">
    <source>
        <dbReference type="Pfam" id="PF03435"/>
    </source>
</evidence>
<dbReference type="Gene3D" id="3.30.360.10">
    <property type="entry name" value="Dihydrodipicolinate Reductase, domain 2"/>
    <property type="match status" value="1"/>
</dbReference>